<evidence type="ECO:0000313" key="2">
    <source>
        <dbReference type="EMBL" id="KAK9704548.1"/>
    </source>
</evidence>
<gene>
    <name evidence="2" type="ORF">QE152_g27786</name>
</gene>
<accession>A0AAW1JJM6</accession>
<sequence length="140" mass="15882">MGLDKKEIMQRLFEEKISISFKFIMGLDKKEIMQRLFEEKISISFDHAIEIARAHVEKTTEIRVKEEVIFTSSHAAGRVDRRRQSQSENVAGPSRSRTLVDGKNGPVVCPICGKRGHTDTVKISAILEIMLVIFVNVKVI</sequence>
<dbReference type="EMBL" id="JASPKY010000347">
    <property type="protein sequence ID" value="KAK9704548.1"/>
    <property type="molecule type" value="Genomic_DNA"/>
</dbReference>
<protein>
    <submittedName>
        <fullName evidence="2">Uncharacterized protein</fullName>
    </submittedName>
</protein>
<keyword evidence="3" id="KW-1185">Reference proteome</keyword>
<name>A0AAW1JJM6_POPJA</name>
<dbReference type="AlphaFoldDB" id="A0AAW1JJM6"/>
<feature type="region of interest" description="Disordered" evidence="1">
    <location>
        <begin position="77"/>
        <end position="96"/>
    </location>
</feature>
<reference evidence="2 3" key="1">
    <citation type="journal article" date="2024" name="BMC Genomics">
        <title>De novo assembly and annotation of Popillia japonica's genome with initial clues to its potential as an invasive pest.</title>
        <authorList>
            <person name="Cucini C."/>
            <person name="Boschi S."/>
            <person name="Funari R."/>
            <person name="Cardaioli E."/>
            <person name="Iannotti N."/>
            <person name="Marturano G."/>
            <person name="Paoli F."/>
            <person name="Bruttini M."/>
            <person name="Carapelli A."/>
            <person name="Frati F."/>
            <person name="Nardi F."/>
        </authorList>
    </citation>
    <scope>NUCLEOTIDE SEQUENCE [LARGE SCALE GENOMIC DNA]</scope>
    <source>
        <strain evidence="2">DMR45628</strain>
    </source>
</reference>
<organism evidence="2 3">
    <name type="scientific">Popillia japonica</name>
    <name type="common">Japanese beetle</name>
    <dbReference type="NCBI Taxonomy" id="7064"/>
    <lineage>
        <taxon>Eukaryota</taxon>
        <taxon>Metazoa</taxon>
        <taxon>Ecdysozoa</taxon>
        <taxon>Arthropoda</taxon>
        <taxon>Hexapoda</taxon>
        <taxon>Insecta</taxon>
        <taxon>Pterygota</taxon>
        <taxon>Neoptera</taxon>
        <taxon>Endopterygota</taxon>
        <taxon>Coleoptera</taxon>
        <taxon>Polyphaga</taxon>
        <taxon>Scarabaeiformia</taxon>
        <taxon>Scarabaeidae</taxon>
        <taxon>Rutelinae</taxon>
        <taxon>Popillia</taxon>
    </lineage>
</organism>
<dbReference type="Proteomes" id="UP001458880">
    <property type="component" value="Unassembled WGS sequence"/>
</dbReference>
<proteinExistence type="predicted"/>
<comment type="caution">
    <text evidence="2">The sequence shown here is derived from an EMBL/GenBank/DDBJ whole genome shotgun (WGS) entry which is preliminary data.</text>
</comment>
<evidence type="ECO:0000256" key="1">
    <source>
        <dbReference type="SAM" id="MobiDB-lite"/>
    </source>
</evidence>
<evidence type="ECO:0000313" key="3">
    <source>
        <dbReference type="Proteomes" id="UP001458880"/>
    </source>
</evidence>